<dbReference type="SUPFAM" id="SSF48264">
    <property type="entry name" value="Cytochrome P450"/>
    <property type="match status" value="1"/>
</dbReference>
<evidence type="ECO:0000256" key="9">
    <source>
        <dbReference type="ARBA" id="ARBA00023002"/>
    </source>
</evidence>
<proteinExistence type="evidence at transcript level"/>
<evidence type="ECO:0000256" key="14">
    <source>
        <dbReference type="RuleBase" id="RU000461"/>
    </source>
</evidence>
<dbReference type="EMBL" id="ACPB03008558">
    <property type="status" value="NOT_ANNOTATED_CDS"/>
    <property type="molecule type" value="Genomic_DNA"/>
</dbReference>
<keyword evidence="12" id="KW-0472">Membrane</keyword>
<evidence type="ECO:0000256" key="5">
    <source>
        <dbReference type="ARBA" id="ARBA00022617"/>
    </source>
</evidence>
<keyword evidence="7" id="KW-0256">Endoplasmic reticulum</keyword>
<reference evidence="17" key="2">
    <citation type="submission" date="2015-04" db="EMBL/GenBank/DDBJ databases">
        <authorList>
            <person name="Wilson R.K."/>
            <person name="Warren W."/>
            <person name="Dotson E."/>
            <person name="Oliveira P.L."/>
        </authorList>
    </citation>
    <scope>NUCLEOTIDE SEQUENCE</scope>
</reference>
<dbReference type="VEuPathDB" id="VectorBase:RPRC000027"/>
<dbReference type="PROSITE" id="PS00086">
    <property type="entry name" value="CYTOCHROME_P450"/>
    <property type="match status" value="1"/>
</dbReference>
<sequence>MLVVIIIILFISGLMLWSQWKLDKRFVVLGNTIPGPSGIPLVGNLFSVPHSGPAGLKYRRVLVKKYGHINRLWVGNMLAVCLSDAEDCEIVLKDTTHLTKSVIYNLLHSWLGTGLLTSSGEKWHKRRKAITPAFHFKILEEFIDIFNKNGNILIECLRNHCDGSTFNAQPLISRYALDVICETAMGTEINAQLHHNSNYVQAVTKMCELISERIRKPWLQNNFIYFLTGKHKQEQKLIKILHDQTNKVIKEKSHQMREDIHVGSFRDEEGVKRKVAFLELLLKMKMSGNSTFQSDNDIREEVDTFLFEGHDTTTAAIGFALILLSRHREVQEKIYEELVEVMDLQDSQKISYENLQLMKYLECVIKESLRLYPSVPLIGREIFEDLHLPSGYTVPAGTVLLISIYFLHRNEKYFPNPEEFNPDNFLPKNLSKRHPYAYVPFSAGPRNCIGQKFAMLELKSVLSKIIFNFIIDPSSDVWDVEEDPSLVFRCVGGHKIKLRPRK</sequence>
<evidence type="ECO:0000256" key="3">
    <source>
        <dbReference type="ARBA" id="ARBA00004406"/>
    </source>
</evidence>
<dbReference type="Pfam" id="PF00067">
    <property type="entry name" value="p450"/>
    <property type="match status" value="1"/>
</dbReference>
<evidence type="ECO:0000256" key="11">
    <source>
        <dbReference type="ARBA" id="ARBA00023033"/>
    </source>
</evidence>
<evidence type="ECO:0000256" key="4">
    <source>
        <dbReference type="ARBA" id="ARBA00010617"/>
    </source>
</evidence>
<comment type="cofactor">
    <cofactor evidence="1 13">
        <name>heme</name>
        <dbReference type="ChEBI" id="CHEBI:30413"/>
    </cofactor>
</comment>
<comment type="similarity">
    <text evidence="4 14">Belongs to the cytochrome P450 family.</text>
</comment>
<dbReference type="eggNOG" id="KOG0157">
    <property type="taxonomic scope" value="Eukaryota"/>
</dbReference>
<keyword evidence="9 14" id="KW-0560">Oxidoreductase</keyword>
<keyword evidence="11 14" id="KW-0503">Monooxygenase</keyword>
<dbReference type="OMA" id="MCELISE"/>
<evidence type="ECO:0000256" key="12">
    <source>
        <dbReference type="ARBA" id="ARBA00023136"/>
    </source>
</evidence>
<reference evidence="15" key="1">
    <citation type="submission" date="2013-04" db="EMBL/GenBank/DDBJ databases">
        <title>An insight into the transcriptome of the digestive tract of the blood sucking bug, Rhodnius prolixus.</title>
        <authorList>
            <person name="Ribeiro J.M.C."/>
            <person name="Genta F.A."/>
            <person name="Sorgine M.H.F."/>
            <person name="Paiva-Silva G.O."/>
            <person name="Majerowicz D."/>
            <person name="Medeiros M."/>
            <person name="Koerich L."/>
            <person name="Terra W.R."/>
            <person name="Ferreira C."/>
            <person name="Pimentel A.C."/>
            <person name="Bisch P.M."/>
            <person name="Diniz M.M.P."/>
            <person name="Nascimento R."/>
            <person name="Salmon D."/>
            <person name="Silber A.M."/>
            <person name="Alves M."/>
            <person name="Oliveira M.F."/>
            <person name="Gondim K.C."/>
            <person name="Silva Neto M.A.C."/>
            <person name="Atella G.C."/>
            <person name="Araujo H."/>
            <person name="Dias F.S."/>
            <person name="Polycarpo C.R."/>
            <person name="Fampa P."/>
            <person name="Melo A.C."/>
            <person name="Tanaka A.S."/>
            <person name="Balczun C."/>
            <person name="Oliveira J.H.M."/>
            <person name="Goncalves R."/>
            <person name="Lazoski C."/>
            <person name="Pereira M.A."/>
            <person name="Rivera-Pomar R."/>
            <person name="Diambra L."/>
            <person name="Schaub G.A."/>
            <person name="Garcia E.S."/>
            <person name="Azambuja P."/>
            <person name="Braz G.R.C."/>
            <person name="Oliveira P.L."/>
        </authorList>
    </citation>
    <scope>NUCLEOTIDE SEQUENCE</scope>
</reference>
<evidence type="ECO:0000256" key="10">
    <source>
        <dbReference type="ARBA" id="ARBA00023004"/>
    </source>
</evidence>
<dbReference type="InterPro" id="IPR001128">
    <property type="entry name" value="Cyt_P450"/>
</dbReference>
<dbReference type="PRINTS" id="PR00385">
    <property type="entry name" value="P450"/>
</dbReference>
<evidence type="ECO:0000256" key="1">
    <source>
        <dbReference type="ARBA" id="ARBA00001971"/>
    </source>
</evidence>
<feature type="binding site" description="axial binding residue" evidence="13">
    <location>
        <position position="448"/>
    </location>
    <ligand>
        <name>heme</name>
        <dbReference type="ChEBI" id="CHEBI:30413"/>
    </ligand>
    <ligandPart>
        <name>Fe</name>
        <dbReference type="ChEBI" id="CHEBI:18248"/>
    </ligandPart>
</feature>
<keyword evidence="6 13" id="KW-0479">Metal-binding</keyword>
<evidence type="ECO:0000256" key="8">
    <source>
        <dbReference type="ARBA" id="ARBA00022848"/>
    </source>
</evidence>
<dbReference type="EnsemblMetazoa" id="RPRC000027-RA">
    <property type="protein sequence ID" value="RPRC000027-PA"/>
    <property type="gene ID" value="RPRC000027"/>
</dbReference>
<dbReference type="GO" id="GO:0016705">
    <property type="term" value="F:oxidoreductase activity, acting on paired donors, with incorporation or reduction of molecular oxygen"/>
    <property type="evidence" value="ECO:0007669"/>
    <property type="project" value="InterPro"/>
</dbReference>
<dbReference type="AlphaFoldDB" id="R4FLB1"/>
<keyword evidence="5 13" id="KW-0349">Heme</keyword>
<dbReference type="CDD" id="cd20628">
    <property type="entry name" value="CYP4"/>
    <property type="match status" value="1"/>
</dbReference>
<comment type="subcellular location">
    <subcellularLocation>
        <location evidence="3">Endoplasmic reticulum membrane</location>
        <topology evidence="3">Peripheral membrane protein</topology>
    </subcellularLocation>
    <subcellularLocation>
        <location evidence="2">Microsome membrane</location>
        <topology evidence="2">Peripheral membrane protein</topology>
    </subcellularLocation>
</comment>
<dbReference type="InterPro" id="IPR002401">
    <property type="entry name" value="Cyt_P450_E_grp-I"/>
</dbReference>
<evidence type="ECO:0000313" key="15">
    <source>
        <dbReference type="EMBL" id="JAA76012.1"/>
    </source>
</evidence>
<evidence type="ECO:0000256" key="13">
    <source>
        <dbReference type="PIRSR" id="PIRSR602401-1"/>
    </source>
</evidence>
<dbReference type="InterPro" id="IPR017972">
    <property type="entry name" value="Cyt_P450_CS"/>
</dbReference>
<protein>
    <submittedName>
        <fullName evidence="15">Putative cytochrome</fullName>
    </submittedName>
</protein>
<dbReference type="RefSeq" id="XP_073990964.1">
    <property type="nucleotide sequence ID" value="XM_074134863.1"/>
</dbReference>
<name>R4FLB1_RHOPR</name>
<dbReference type="STRING" id="13249.R4FLB1"/>
<dbReference type="EMBL" id="GAHY01001498">
    <property type="protein sequence ID" value="JAA76012.1"/>
    <property type="molecule type" value="mRNA"/>
</dbReference>
<dbReference type="PANTHER" id="PTHR24291">
    <property type="entry name" value="CYTOCHROME P450 FAMILY 4"/>
    <property type="match status" value="1"/>
</dbReference>
<organism evidence="15">
    <name type="scientific">Rhodnius prolixus</name>
    <name type="common">Triatomid bug</name>
    <dbReference type="NCBI Taxonomy" id="13249"/>
    <lineage>
        <taxon>Eukaryota</taxon>
        <taxon>Metazoa</taxon>
        <taxon>Ecdysozoa</taxon>
        <taxon>Arthropoda</taxon>
        <taxon>Hexapoda</taxon>
        <taxon>Insecta</taxon>
        <taxon>Pterygota</taxon>
        <taxon>Neoptera</taxon>
        <taxon>Paraneoptera</taxon>
        <taxon>Hemiptera</taxon>
        <taxon>Heteroptera</taxon>
        <taxon>Panheteroptera</taxon>
        <taxon>Cimicomorpha</taxon>
        <taxon>Reduviidae</taxon>
        <taxon>Triatominae</taxon>
        <taxon>Rhodnius</taxon>
    </lineage>
</organism>
<dbReference type="Proteomes" id="UP000015103">
    <property type="component" value="Unassembled WGS sequence"/>
</dbReference>
<dbReference type="GO" id="GO:0020037">
    <property type="term" value="F:heme binding"/>
    <property type="evidence" value="ECO:0007669"/>
    <property type="project" value="InterPro"/>
</dbReference>
<keyword evidence="17" id="KW-1185">Reference proteome</keyword>
<dbReference type="HOGENOM" id="CLU_001570_5_1_1"/>
<evidence type="ECO:0000256" key="6">
    <source>
        <dbReference type="ARBA" id="ARBA00022723"/>
    </source>
</evidence>
<dbReference type="FunCoup" id="R4FLB1">
    <property type="interactions" value="46"/>
</dbReference>
<dbReference type="InterPro" id="IPR036396">
    <property type="entry name" value="Cyt_P450_sf"/>
</dbReference>
<dbReference type="PANTHER" id="PTHR24291:SF189">
    <property type="entry name" value="CYTOCHROME P450 4C3-RELATED"/>
    <property type="match status" value="1"/>
</dbReference>
<keyword evidence="8" id="KW-0492">Microsome</keyword>
<dbReference type="GO" id="GO:0005789">
    <property type="term" value="C:endoplasmic reticulum membrane"/>
    <property type="evidence" value="ECO:0007669"/>
    <property type="project" value="UniProtKB-SubCell"/>
</dbReference>
<evidence type="ECO:0000313" key="17">
    <source>
        <dbReference type="Proteomes" id="UP000015103"/>
    </source>
</evidence>
<evidence type="ECO:0000313" key="16">
    <source>
        <dbReference type="EnsemblMetazoa" id="RPRC000027-PA"/>
    </source>
</evidence>
<keyword evidence="10 13" id="KW-0408">Iron</keyword>
<dbReference type="PRINTS" id="PR00463">
    <property type="entry name" value="EP450I"/>
</dbReference>
<dbReference type="GeneID" id="141457636"/>
<evidence type="ECO:0000256" key="2">
    <source>
        <dbReference type="ARBA" id="ARBA00004174"/>
    </source>
</evidence>
<dbReference type="GO" id="GO:0004497">
    <property type="term" value="F:monooxygenase activity"/>
    <property type="evidence" value="ECO:0007669"/>
    <property type="project" value="UniProtKB-KW"/>
</dbReference>
<evidence type="ECO:0000256" key="7">
    <source>
        <dbReference type="ARBA" id="ARBA00022824"/>
    </source>
</evidence>
<reference evidence="16" key="3">
    <citation type="submission" date="2015-05" db="UniProtKB">
        <authorList>
            <consortium name="EnsemblMetazoa"/>
        </authorList>
    </citation>
    <scope>IDENTIFICATION</scope>
</reference>
<accession>R4FLB1</accession>
<dbReference type="InParanoid" id="R4FLB1"/>
<dbReference type="Gene3D" id="1.10.630.10">
    <property type="entry name" value="Cytochrome P450"/>
    <property type="match status" value="1"/>
</dbReference>
<dbReference type="InterPro" id="IPR050196">
    <property type="entry name" value="Cytochrome_P450_Monoox"/>
</dbReference>
<dbReference type="FunFam" id="1.10.630.10:FF:000182">
    <property type="entry name" value="Cytochrome P450 3A4"/>
    <property type="match status" value="1"/>
</dbReference>
<dbReference type="GO" id="GO:0005506">
    <property type="term" value="F:iron ion binding"/>
    <property type="evidence" value="ECO:0007669"/>
    <property type="project" value="InterPro"/>
</dbReference>